<comment type="caution">
    <text evidence="1">The sequence shown here is derived from an EMBL/GenBank/DDBJ whole genome shotgun (WGS) entry which is preliminary data.</text>
</comment>
<proteinExistence type="predicted"/>
<dbReference type="Proteomes" id="UP000596742">
    <property type="component" value="Unassembled WGS sequence"/>
</dbReference>
<dbReference type="AlphaFoldDB" id="A0A8B6GGH6"/>
<sequence length="634" mass="73078">MGGIKKITKCCISKLSGKAFMRGGQYYTKTIAFCKLFEEFDTYLSLKHLENITLYFIFFLTLYKQTEEERELVKKVAGSSVDAATHFMDVFKNTEGFLKHKSLWEEKLDVENTERKKNDVLCHTSFQNGQNVAIVDSKQFHIHSKGDTDGNHDEMDDDKVKYPKSKDAVVIHECYDSTVGVSVTDTHFAYTEEYMHALGKNTVEEEQLTTSVFKVDKSSEFAIDNNNTGMRESFEFDLKNNYGELELNRHHADIPDVTESRTDGSMMDVLQKDTKLTDENTAGSNGARTCITELAVEIKHKEKEKVKKGTLGRHTTGFMTKKKLHDLVKANVKENDKLNRETTIHIEQETNGTIGLSDVLVNNQNIKNQVELSELEELTDAINCLAPNWIYKSNKDVSSRLKNRKHLYWIVVQDTDKKRCNVTKEQLGTQKKYVELRWILDATPTRVDEKIRPCCQSVEIAIETELENVPFQKTIEHTTERKIGKGVDNSTQTIETCIDKSTQTIQESQKIDTTEKPVECYKALTTKREKKNMEVKKVKEMKKRTRSAHEYVSDIKVKETKDQRSVCREQKNGLSKEGISSKWQRCLKSLIKIRKPNVKMMNNAQKLLENKSKSVDKLLLRKRERFKKLPPLHL</sequence>
<evidence type="ECO:0000313" key="2">
    <source>
        <dbReference type="Proteomes" id="UP000596742"/>
    </source>
</evidence>
<accession>A0A8B6GGH6</accession>
<gene>
    <name evidence="1" type="ORF">MGAL_10B010064</name>
</gene>
<organism evidence="1 2">
    <name type="scientific">Mytilus galloprovincialis</name>
    <name type="common">Mediterranean mussel</name>
    <dbReference type="NCBI Taxonomy" id="29158"/>
    <lineage>
        <taxon>Eukaryota</taxon>
        <taxon>Metazoa</taxon>
        <taxon>Spiralia</taxon>
        <taxon>Lophotrochozoa</taxon>
        <taxon>Mollusca</taxon>
        <taxon>Bivalvia</taxon>
        <taxon>Autobranchia</taxon>
        <taxon>Pteriomorphia</taxon>
        <taxon>Mytilida</taxon>
        <taxon>Mytiloidea</taxon>
        <taxon>Mytilidae</taxon>
        <taxon>Mytilinae</taxon>
        <taxon>Mytilus</taxon>
    </lineage>
</organism>
<dbReference type="EMBL" id="UYJE01008391">
    <property type="protein sequence ID" value="VDI63574.1"/>
    <property type="molecule type" value="Genomic_DNA"/>
</dbReference>
<name>A0A8B6GGH6_MYTGA</name>
<protein>
    <submittedName>
        <fullName evidence="1">Uncharacterized protein</fullName>
    </submittedName>
</protein>
<reference evidence="1" key="1">
    <citation type="submission" date="2018-11" db="EMBL/GenBank/DDBJ databases">
        <authorList>
            <person name="Alioto T."/>
            <person name="Alioto T."/>
        </authorList>
    </citation>
    <scope>NUCLEOTIDE SEQUENCE</scope>
</reference>
<keyword evidence="2" id="KW-1185">Reference proteome</keyword>
<evidence type="ECO:0000313" key="1">
    <source>
        <dbReference type="EMBL" id="VDI63574.1"/>
    </source>
</evidence>